<evidence type="ECO:0000256" key="4">
    <source>
        <dbReference type="ARBA" id="ARBA00022777"/>
    </source>
</evidence>
<feature type="region of interest" description="Disordered" evidence="6">
    <location>
        <begin position="84"/>
        <end position="107"/>
    </location>
</feature>
<evidence type="ECO:0000256" key="1">
    <source>
        <dbReference type="ARBA" id="ARBA00000085"/>
    </source>
</evidence>
<dbReference type="InterPro" id="IPR036890">
    <property type="entry name" value="HATPase_C_sf"/>
</dbReference>
<evidence type="ECO:0000259" key="7">
    <source>
        <dbReference type="SMART" id="SM00387"/>
    </source>
</evidence>
<keyword evidence="9" id="KW-1185">Reference proteome</keyword>
<dbReference type="PANTHER" id="PTHR24421">
    <property type="entry name" value="NITRATE/NITRITE SENSOR PROTEIN NARX-RELATED"/>
    <property type="match status" value="1"/>
</dbReference>
<dbReference type="InterPro" id="IPR003594">
    <property type="entry name" value="HATPase_dom"/>
</dbReference>
<name>A0A7R7DJL9_9ACTN</name>
<accession>A0A7R7DJL9</accession>
<evidence type="ECO:0000256" key="6">
    <source>
        <dbReference type="SAM" id="MobiDB-lite"/>
    </source>
</evidence>
<dbReference type="GO" id="GO:0000160">
    <property type="term" value="P:phosphorelay signal transduction system"/>
    <property type="evidence" value="ECO:0007669"/>
    <property type="project" value="UniProtKB-KW"/>
</dbReference>
<protein>
    <recommendedName>
        <fullName evidence="2">histidine kinase</fullName>
        <ecNumber evidence="2">2.7.13.3</ecNumber>
    </recommendedName>
</protein>
<sequence>MLRSDESALRAPQPGLSDVDELVAGSRRAGVRLTYHVTGTEQDVPGAVQVCAYRLVQEALSNATRHAAGGPVDVTVEVTPDRVGLRVHNGPGTDRGPAVRRAGGSGHGLVGMRERVALLGGELHLGPDPDGGFTVAADLPVAVPAPAGVGPEYDAGSGSTG</sequence>
<evidence type="ECO:0000256" key="2">
    <source>
        <dbReference type="ARBA" id="ARBA00012438"/>
    </source>
</evidence>
<keyword evidence="3" id="KW-0808">Transferase</keyword>
<dbReference type="CDD" id="cd16917">
    <property type="entry name" value="HATPase_UhpB-NarQ-NarX-like"/>
    <property type="match status" value="1"/>
</dbReference>
<reference evidence="8 9" key="1">
    <citation type="submission" date="2020-08" db="EMBL/GenBank/DDBJ databases">
        <title>Whole genome shotgun sequence of Actinocatenispora thailandica NBRC 105041.</title>
        <authorList>
            <person name="Komaki H."/>
            <person name="Tamura T."/>
        </authorList>
    </citation>
    <scope>NUCLEOTIDE SEQUENCE [LARGE SCALE GENOMIC DNA]</scope>
    <source>
        <strain evidence="8 9">NBRC 105041</strain>
    </source>
</reference>
<dbReference type="KEGG" id="atl:Athai_03920"/>
<dbReference type="SMART" id="SM00387">
    <property type="entry name" value="HATPase_c"/>
    <property type="match status" value="1"/>
</dbReference>
<evidence type="ECO:0000313" key="9">
    <source>
        <dbReference type="Proteomes" id="UP000611640"/>
    </source>
</evidence>
<dbReference type="Gene3D" id="3.30.565.10">
    <property type="entry name" value="Histidine kinase-like ATPase, C-terminal domain"/>
    <property type="match status" value="1"/>
</dbReference>
<evidence type="ECO:0000256" key="5">
    <source>
        <dbReference type="ARBA" id="ARBA00023012"/>
    </source>
</evidence>
<gene>
    <name evidence="8" type="ORF">Athai_03920</name>
</gene>
<evidence type="ECO:0000256" key="3">
    <source>
        <dbReference type="ARBA" id="ARBA00022679"/>
    </source>
</evidence>
<dbReference type="GO" id="GO:0004673">
    <property type="term" value="F:protein histidine kinase activity"/>
    <property type="evidence" value="ECO:0007669"/>
    <property type="project" value="UniProtKB-EC"/>
</dbReference>
<dbReference type="EC" id="2.7.13.3" evidence="2"/>
<dbReference type="SUPFAM" id="SSF55874">
    <property type="entry name" value="ATPase domain of HSP90 chaperone/DNA topoisomerase II/histidine kinase"/>
    <property type="match status" value="1"/>
</dbReference>
<proteinExistence type="predicted"/>
<dbReference type="Pfam" id="PF02518">
    <property type="entry name" value="HATPase_c"/>
    <property type="match status" value="1"/>
</dbReference>
<dbReference type="EMBL" id="AP023355">
    <property type="protein sequence ID" value="BCJ32889.1"/>
    <property type="molecule type" value="Genomic_DNA"/>
</dbReference>
<dbReference type="InterPro" id="IPR050482">
    <property type="entry name" value="Sensor_HK_TwoCompSys"/>
</dbReference>
<evidence type="ECO:0000313" key="8">
    <source>
        <dbReference type="EMBL" id="BCJ32889.1"/>
    </source>
</evidence>
<dbReference type="AlphaFoldDB" id="A0A7R7DJL9"/>
<comment type="catalytic activity">
    <reaction evidence="1">
        <text>ATP + protein L-histidine = ADP + protein N-phospho-L-histidine.</text>
        <dbReference type="EC" id="2.7.13.3"/>
    </reaction>
</comment>
<keyword evidence="5" id="KW-0902">Two-component regulatory system</keyword>
<keyword evidence="4" id="KW-0418">Kinase</keyword>
<dbReference type="Proteomes" id="UP000611640">
    <property type="component" value="Chromosome"/>
</dbReference>
<feature type="domain" description="Histidine kinase/HSP90-like ATPase" evidence="7">
    <location>
        <begin position="47"/>
        <end position="143"/>
    </location>
</feature>
<organism evidence="8 9">
    <name type="scientific">Actinocatenispora thailandica</name>
    <dbReference type="NCBI Taxonomy" id="227318"/>
    <lineage>
        <taxon>Bacteria</taxon>
        <taxon>Bacillati</taxon>
        <taxon>Actinomycetota</taxon>
        <taxon>Actinomycetes</taxon>
        <taxon>Micromonosporales</taxon>
        <taxon>Micromonosporaceae</taxon>
        <taxon>Actinocatenispora</taxon>
    </lineage>
</organism>
<dbReference type="PANTHER" id="PTHR24421:SF10">
    <property type="entry name" value="NITRATE_NITRITE SENSOR PROTEIN NARQ"/>
    <property type="match status" value="1"/>
</dbReference>